<dbReference type="Proteomes" id="UP000249757">
    <property type="component" value="Unassembled WGS sequence"/>
</dbReference>
<organism evidence="2 3">
    <name type="scientific">Pyrenophora tritici-repentis</name>
    <dbReference type="NCBI Taxonomy" id="45151"/>
    <lineage>
        <taxon>Eukaryota</taxon>
        <taxon>Fungi</taxon>
        <taxon>Dikarya</taxon>
        <taxon>Ascomycota</taxon>
        <taxon>Pezizomycotina</taxon>
        <taxon>Dothideomycetes</taxon>
        <taxon>Pleosporomycetidae</taxon>
        <taxon>Pleosporales</taxon>
        <taxon>Pleosporineae</taxon>
        <taxon>Pleosporaceae</taxon>
        <taxon>Pyrenophora</taxon>
    </lineage>
</organism>
<dbReference type="EMBL" id="NQIK02000010">
    <property type="protein sequence ID" value="KAF7565604.1"/>
    <property type="molecule type" value="Genomic_DNA"/>
</dbReference>
<comment type="caution">
    <text evidence="2">The sequence shown here is derived from an EMBL/GenBank/DDBJ whole genome shotgun (WGS) entry which is preliminary data.</text>
</comment>
<dbReference type="Proteomes" id="UP000245464">
    <property type="component" value="Chromosome 10"/>
</dbReference>
<reference evidence="2" key="3">
    <citation type="journal article" date="2022" name="bioRxiv">
        <title>A global pangenome for the wheat fungal pathogen Pyrenophora tritici-repentis and prediction of effector protein structural homology.</title>
        <authorList>
            <person name="Moolhuijzen P."/>
            <person name="See P.T."/>
            <person name="Shi G."/>
            <person name="Powell H.R."/>
            <person name="Cockram J."/>
            <person name="Jorgensen L.N."/>
            <person name="Benslimane H."/>
            <person name="Strelkov S.E."/>
            <person name="Turner J."/>
            <person name="Liu Z."/>
            <person name="Moffat C.S."/>
        </authorList>
    </citation>
    <scope>NUCLEOTIDE SEQUENCE</scope>
    <source>
        <strain evidence="2">86-124</strain>
    </source>
</reference>
<reference evidence="3" key="4">
    <citation type="journal article" date="2022" name="Microb. Genom.">
        <title>A global pangenome for the wheat fungal pathogen Pyrenophora tritici-repentis and prediction of effector protein structural homology.</title>
        <authorList>
            <person name="Moolhuijzen P.M."/>
            <person name="See P.T."/>
            <person name="Shi G."/>
            <person name="Powell H.R."/>
            <person name="Cockram J."/>
            <person name="Jorgensen L.N."/>
            <person name="Benslimane H."/>
            <person name="Strelkov S.E."/>
            <person name="Turner J."/>
            <person name="Liu Z."/>
            <person name="Moffat C.S."/>
        </authorList>
    </citation>
    <scope>NUCLEOTIDE SEQUENCE [LARGE SCALE GENOMIC DNA]</scope>
</reference>
<keyword evidence="3" id="KW-1185">Reference proteome</keyword>
<protein>
    <submittedName>
        <fullName evidence="2">Uncharacterized protein</fullName>
    </submittedName>
</protein>
<evidence type="ECO:0000313" key="1">
    <source>
        <dbReference type="EMBL" id="KAF7565604.1"/>
    </source>
</evidence>
<evidence type="ECO:0000313" key="2">
    <source>
        <dbReference type="EMBL" id="KAI1512658.1"/>
    </source>
</evidence>
<sequence length="36" mass="3949">MLEKIGVPSRSTMQTLEELQEDIAAHSLFNETTGGD</sequence>
<reference evidence="1" key="1">
    <citation type="journal article" date="2018" name="BMC Genomics">
        <title>Comparative genomics of the wheat fungal pathogen Pyrenophora tritici-repentis reveals chromosomal variations and genome plasticity.</title>
        <authorList>
            <person name="Moolhuijzen P."/>
            <person name="See P.T."/>
            <person name="Hane J.K."/>
            <person name="Shi G."/>
            <person name="Liu Z."/>
            <person name="Oliver R.P."/>
            <person name="Moffat C.S."/>
        </authorList>
    </citation>
    <scope>NUCLEOTIDE SEQUENCE [LARGE SCALE GENOMIC DNA]</scope>
    <source>
        <strain evidence="1">M4</strain>
    </source>
</reference>
<dbReference type="EMBL" id="NRDI02000011">
    <property type="protein sequence ID" value="KAI1512658.1"/>
    <property type="molecule type" value="Genomic_DNA"/>
</dbReference>
<proteinExistence type="predicted"/>
<name>A0A5M9KSW3_9PLEO</name>
<accession>A0A5M9KSW3</accession>
<reference evidence="2" key="2">
    <citation type="submission" date="2021-05" db="EMBL/GenBank/DDBJ databases">
        <authorList>
            <person name="Moolhuijzen P.M."/>
            <person name="Moffat C.S."/>
        </authorList>
    </citation>
    <scope>NUCLEOTIDE SEQUENCE</scope>
    <source>
        <strain evidence="2">86-124</strain>
    </source>
</reference>
<evidence type="ECO:0000313" key="3">
    <source>
        <dbReference type="Proteomes" id="UP000249757"/>
    </source>
</evidence>
<gene>
    <name evidence="2" type="ORF">Ptr86124_008624</name>
    <name evidence="1" type="ORF">PtrM4_050380</name>
</gene>
<dbReference type="AlphaFoldDB" id="A0A5M9KSW3"/>